<evidence type="ECO:0000256" key="1">
    <source>
        <dbReference type="SAM" id="SignalP"/>
    </source>
</evidence>
<dbReference type="Proteomes" id="UP000622890">
    <property type="component" value="Unassembled WGS sequence"/>
</dbReference>
<evidence type="ECO:0008006" key="4">
    <source>
        <dbReference type="Google" id="ProtNLM"/>
    </source>
</evidence>
<dbReference type="RefSeq" id="WP_200598317.1">
    <property type="nucleotide sequence ID" value="NZ_JAEPBG010000031.1"/>
</dbReference>
<sequence length="198" mass="21559">MKAVHSLIFSAVVVLPAAHAQDDQRTTTMKTTPGAGSAVQTTRVSAQIVRLDPGTRTIDLKQRNGEVVEIKAGERVRNFDQLRVGDMVNAEYEEAVSLELRKGTAGIRERVESANASQAEHGATPGASAEKRVMVLADVVSVNMKDQKVKLRGTHGTFDVKVRDPEQLKLVKKGDQVEINYRQAMAISVNQQPNGAMK</sequence>
<feature type="signal peptide" evidence="1">
    <location>
        <begin position="1"/>
        <end position="20"/>
    </location>
</feature>
<keyword evidence="1" id="KW-0732">Signal</keyword>
<protein>
    <recommendedName>
        <fullName evidence="4">Copper-binding protein</fullName>
    </recommendedName>
</protein>
<organism evidence="2 3">
    <name type="scientific">Noviherbaspirillum pedocola</name>
    <dbReference type="NCBI Taxonomy" id="2801341"/>
    <lineage>
        <taxon>Bacteria</taxon>
        <taxon>Pseudomonadati</taxon>
        <taxon>Pseudomonadota</taxon>
        <taxon>Betaproteobacteria</taxon>
        <taxon>Burkholderiales</taxon>
        <taxon>Oxalobacteraceae</taxon>
        <taxon>Noviherbaspirillum</taxon>
    </lineage>
</organism>
<name>A0A934SY19_9BURK</name>
<evidence type="ECO:0000313" key="3">
    <source>
        <dbReference type="Proteomes" id="UP000622890"/>
    </source>
</evidence>
<dbReference type="EMBL" id="JAEPBG010000031">
    <property type="protein sequence ID" value="MBK4738946.1"/>
    <property type="molecule type" value="Genomic_DNA"/>
</dbReference>
<accession>A0A934SY19</accession>
<keyword evidence="3" id="KW-1185">Reference proteome</keyword>
<feature type="chain" id="PRO_5036911229" description="Copper-binding protein" evidence="1">
    <location>
        <begin position="21"/>
        <end position="198"/>
    </location>
</feature>
<dbReference type="AlphaFoldDB" id="A0A934SY19"/>
<reference evidence="2" key="1">
    <citation type="submission" date="2021-01" db="EMBL/GenBank/DDBJ databases">
        <title>Genome sequence of strain Noviherbaspirillum sp. DKR-6.</title>
        <authorList>
            <person name="Chaudhary D.K."/>
        </authorList>
    </citation>
    <scope>NUCLEOTIDE SEQUENCE</scope>
    <source>
        <strain evidence="2">DKR-6</strain>
    </source>
</reference>
<gene>
    <name evidence="2" type="ORF">JJB74_30400</name>
</gene>
<evidence type="ECO:0000313" key="2">
    <source>
        <dbReference type="EMBL" id="MBK4738946.1"/>
    </source>
</evidence>
<comment type="caution">
    <text evidence="2">The sequence shown here is derived from an EMBL/GenBank/DDBJ whole genome shotgun (WGS) entry which is preliminary data.</text>
</comment>
<proteinExistence type="predicted"/>